<name>A0A5C5YSF6_9BACT</name>
<dbReference type="Proteomes" id="UP000318478">
    <property type="component" value="Unassembled WGS sequence"/>
</dbReference>
<dbReference type="InterPro" id="IPR005939">
    <property type="entry name" value="BLH_phosphatase-like"/>
</dbReference>
<dbReference type="Pfam" id="PF04273">
    <property type="entry name" value="BLH_phosphatase"/>
    <property type="match status" value="1"/>
</dbReference>
<dbReference type="SUPFAM" id="SSF52799">
    <property type="entry name" value="(Phosphotyrosine protein) phosphatases II"/>
    <property type="match status" value="1"/>
</dbReference>
<keyword evidence="3" id="KW-0378">Hydrolase</keyword>
<dbReference type="RefSeq" id="WP_146585785.1">
    <property type="nucleotide sequence ID" value="NZ_SJPO01000003.1"/>
</dbReference>
<evidence type="ECO:0000313" key="4">
    <source>
        <dbReference type="Proteomes" id="UP000318478"/>
    </source>
</evidence>
<dbReference type="AlphaFoldDB" id="A0A5C5YSF6"/>
<evidence type="ECO:0000313" key="3">
    <source>
        <dbReference type="EMBL" id="TWT77885.1"/>
    </source>
</evidence>
<sequence length="151" mass="16504">MNHAQQLNDELIVGPQPSPSELDRFADDGVKTVINLRTAGEDDQPLGPDAEAEEVKSRGMTYLHLPVSMGSLGSATVDEFRRAFKELPKPVLAHCKSGKRAGALAMMHLAVERGISGEKTLEQAEELGFECDQPELKAFVKQYVDAHTCNK</sequence>
<dbReference type="EMBL" id="SJPO01000003">
    <property type="protein sequence ID" value="TWT77885.1"/>
    <property type="molecule type" value="Genomic_DNA"/>
</dbReference>
<protein>
    <submittedName>
        <fullName evidence="3">Beta-lactamase hydrolase-like protein</fullName>
        <ecNumber evidence="3">3.-.-.-</ecNumber>
    </submittedName>
</protein>
<evidence type="ECO:0000259" key="2">
    <source>
        <dbReference type="Pfam" id="PF04273"/>
    </source>
</evidence>
<proteinExistence type="predicted"/>
<feature type="region of interest" description="Disordered" evidence="1">
    <location>
        <begin position="1"/>
        <end position="24"/>
    </location>
</feature>
<dbReference type="EC" id="3.-.-.-" evidence="3"/>
<accession>A0A5C5YSF6</accession>
<evidence type="ECO:0000256" key="1">
    <source>
        <dbReference type="SAM" id="MobiDB-lite"/>
    </source>
</evidence>
<dbReference type="OrthoDB" id="270335at2"/>
<dbReference type="CDD" id="cd14503">
    <property type="entry name" value="PTP-bact"/>
    <property type="match status" value="1"/>
</dbReference>
<dbReference type="GO" id="GO:0016787">
    <property type="term" value="F:hydrolase activity"/>
    <property type="evidence" value="ECO:0007669"/>
    <property type="project" value="UniProtKB-KW"/>
</dbReference>
<feature type="domain" description="Beta-lactamase hydrolase-like protein phosphatase-like" evidence="2">
    <location>
        <begin position="7"/>
        <end position="104"/>
    </location>
</feature>
<comment type="caution">
    <text evidence="3">The sequence shown here is derived from an EMBL/GenBank/DDBJ whole genome shotgun (WGS) entry which is preliminary data.</text>
</comment>
<keyword evidence="4" id="KW-1185">Reference proteome</keyword>
<organism evidence="3 4">
    <name type="scientific">Posidoniimonas polymericola</name>
    <dbReference type="NCBI Taxonomy" id="2528002"/>
    <lineage>
        <taxon>Bacteria</taxon>
        <taxon>Pseudomonadati</taxon>
        <taxon>Planctomycetota</taxon>
        <taxon>Planctomycetia</taxon>
        <taxon>Pirellulales</taxon>
        <taxon>Lacipirellulaceae</taxon>
        <taxon>Posidoniimonas</taxon>
    </lineage>
</organism>
<dbReference type="Gene3D" id="3.90.190.10">
    <property type="entry name" value="Protein tyrosine phosphatase superfamily"/>
    <property type="match status" value="1"/>
</dbReference>
<gene>
    <name evidence="3" type="primary">blh_2</name>
    <name evidence="3" type="ORF">Pla123a_16830</name>
</gene>
<reference evidence="3 4" key="1">
    <citation type="submission" date="2019-02" db="EMBL/GenBank/DDBJ databases">
        <title>Deep-cultivation of Planctomycetes and their phenomic and genomic characterization uncovers novel biology.</title>
        <authorList>
            <person name="Wiegand S."/>
            <person name="Jogler M."/>
            <person name="Boedeker C."/>
            <person name="Pinto D."/>
            <person name="Vollmers J."/>
            <person name="Rivas-Marin E."/>
            <person name="Kohn T."/>
            <person name="Peeters S.H."/>
            <person name="Heuer A."/>
            <person name="Rast P."/>
            <person name="Oberbeckmann S."/>
            <person name="Bunk B."/>
            <person name="Jeske O."/>
            <person name="Meyerdierks A."/>
            <person name="Storesund J.E."/>
            <person name="Kallscheuer N."/>
            <person name="Luecker S."/>
            <person name="Lage O.M."/>
            <person name="Pohl T."/>
            <person name="Merkel B.J."/>
            <person name="Hornburger P."/>
            <person name="Mueller R.-W."/>
            <person name="Bruemmer F."/>
            <person name="Labrenz M."/>
            <person name="Spormann A.M."/>
            <person name="Op Den Camp H."/>
            <person name="Overmann J."/>
            <person name="Amann R."/>
            <person name="Jetten M.S.M."/>
            <person name="Mascher T."/>
            <person name="Medema M.H."/>
            <person name="Devos D.P."/>
            <person name="Kaster A.-K."/>
            <person name="Ovreas L."/>
            <person name="Rohde M."/>
            <person name="Galperin M.Y."/>
            <person name="Jogler C."/>
        </authorList>
    </citation>
    <scope>NUCLEOTIDE SEQUENCE [LARGE SCALE GENOMIC DNA]</scope>
    <source>
        <strain evidence="3 4">Pla123a</strain>
    </source>
</reference>
<dbReference type="InterPro" id="IPR029021">
    <property type="entry name" value="Prot-tyrosine_phosphatase-like"/>
</dbReference>